<dbReference type="InterPro" id="IPR029058">
    <property type="entry name" value="AB_hydrolase_fold"/>
</dbReference>
<feature type="signal peptide" evidence="3">
    <location>
        <begin position="1"/>
        <end position="19"/>
    </location>
</feature>
<keyword evidence="2 5" id="KW-0378">Hydrolase</keyword>
<evidence type="ECO:0000256" key="2">
    <source>
        <dbReference type="ARBA" id="ARBA00022801"/>
    </source>
</evidence>
<dbReference type="InterPro" id="IPR050266">
    <property type="entry name" value="AB_hydrolase_sf"/>
</dbReference>
<dbReference type="Gene3D" id="3.40.50.1820">
    <property type="entry name" value="alpha/beta hydrolase"/>
    <property type="match status" value="1"/>
</dbReference>
<evidence type="ECO:0000259" key="4">
    <source>
        <dbReference type="Pfam" id="PF00561"/>
    </source>
</evidence>
<feature type="chain" id="PRO_5046348678" evidence="3">
    <location>
        <begin position="20"/>
        <end position="343"/>
    </location>
</feature>
<keyword evidence="3" id="KW-0732">Signal</keyword>
<dbReference type="PRINTS" id="PR00793">
    <property type="entry name" value="PROAMNOPTASE"/>
</dbReference>
<evidence type="ECO:0000256" key="3">
    <source>
        <dbReference type="SAM" id="SignalP"/>
    </source>
</evidence>
<organism evidence="5 6">
    <name type="scientific">Terrimonas ginsenosidimutans</name>
    <dbReference type="NCBI Taxonomy" id="2908004"/>
    <lineage>
        <taxon>Bacteria</taxon>
        <taxon>Pseudomonadati</taxon>
        <taxon>Bacteroidota</taxon>
        <taxon>Chitinophagia</taxon>
        <taxon>Chitinophagales</taxon>
        <taxon>Chitinophagaceae</taxon>
        <taxon>Terrimonas</taxon>
    </lineage>
</organism>
<gene>
    <name evidence="5" type="ORF">LZZ85_03420</name>
</gene>
<proteinExistence type="inferred from homology"/>
<evidence type="ECO:0000313" key="6">
    <source>
        <dbReference type="Proteomes" id="UP001165367"/>
    </source>
</evidence>
<dbReference type="InterPro" id="IPR000073">
    <property type="entry name" value="AB_hydrolase_1"/>
</dbReference>
<dbReference type="Pfam" id="PF00561">
    <property type="entry name" value="Abhydrolase_1"/>
    <property type="match status" value="1"/>
</dbReference>
<dbReference type="SUPFAM" id="SSF53474">
    <property type="entry name" value="alpha/beta-Hydrolases"/>
    <property type="match status" value="1"/>
</dbReference>
<dbReference type="InterPro" id="IPR002410">
    <property type="entry name" value="Peptidase_S33"/>
</dbReference>
<dbReference type="GO" id="GO:0016787">
    <property type="term" value="F:hydrolase activity"/>
    <property type="evidence" value="ECO:0007669"/>
    <property type="project" value="UniProtKB-KW"/>
</dbReference>
<comment type="similarity">
    <text evidence="1">Belongs to the peptidase S33 family.</text>
</comment>
<evidence type="ECO:0000256" key="1">
    <source>
        <dbReference type="ARBA" id="ARBA00010088"/>
    </source>
</evidence>
<feature type="domain" description="AB hydrolase-1" evidence="4">
    <location>
        <begin position="59"/>
        <end position="172"/>
    </location>
</feature>
<comment type="caution">
    <text evidence="5">The sequence shown here is derived from an EMBL/GenBank/DDBJ whole genome shotgun (WGS) entry which is preliminary data.</text>
</comment>
<dbReference type="PANTHER" id="PTHR43798:SF33">
    <property type="entry name" value="HYDROLASE, PUTATIVE (AFU_ORTHOLOGUE AFUA_2G14860)-RELATED"/>
    <property type="match status" value="1"/>
</dbReference>
<reference evidence="5" key="1">
    <citation type="submission" date="2022-01" db="EMBL/GenBank/DDBJ databases">
        <authorList>
            <person name="Jo J.-H."/>
            <person name="Im W.-T."/>
        </authorList>
    </citation>
    <scope>NUCLEOTIDE SEQUENCE</scope>
    <source>
        <strain evidence="5">NA20</strain>
    </source>
</reference>
<protein>
    <submittedName>
        <fullName evidence="5">Alpha/beta fold hydrolase</fullName>
    </submittedName>
</protein>
<evidence type="ECO:0000313" key="5">
    <source>
        <dbReference type="EMBL" id="MCG2613309.1"/>
    </source>
</evidence>
<keyword evidence="6" id="KW-1185">Reference proteome</keyword>
<dbReference type="Proteomes" id="UP001165367">
    <property type="component" value="Unassembled WGS sequence"/>
</dbReference>
<name>A0ABS9KLX1_9BACT</name>
<sequence length="343" mass="39260">MRKTSFVLIAILLTLVLTAQEQKDSVYHAKIASPGVRFIPVYGGKYNVFTQKTGNGHNSLLLLSGGPGETHEYFENFPEHLRNANLTVYLYEQLGNYFSDQPDDSSIWHVDRFVEEVEEVRKGLGIDHFFLLGHSWGGMLGTAYAAKYGQHLRGLILSNIPGFPANDTNYFFSLMDSMENVVREKTINFPRFASHRAQVDSISKGLPIADTALLISLKKDYRKVNDSLYGRTMYYRKPGKIPDPLARSTRHYSPPGGGKYNFNIFEVDYASMMKNIRVPVFLLGSRHDFLHNERYHELKQQFANTSVKVYLCPDGAHFPMWDDTANYFRELSQFISEVSKRKK</sequence>
<accession>A0ABS9KLX1</accession>
<dbReference type="RefSeq" id="WP_237868538.1">
    <property type="nucleotide sequence ID" value="NZ_JAKLTR010000002.1"/>
</dbReference>
<dbReference type="PANTHER" id="PTHR43798">
    <property type="entry name" value="MONOACYLGLYCEROL LIPASE"/>
    <property type="match status" value="1"/>
</dbReference>
<dbReference type="EMBL" id="JAKLTR010000002">
    <property type="protein sequence ID" value="MCG2613309.1"/>
    <property type="molecule type" value="Genomic_DNA"/>
</dbReference>